<evidence type="ECO:0000313" key="3">
    <source>
        <dbReference type="Proteomes" id="UP000288322"/>
    </source>
</evidence>
<dbReference type="AlphaFoldDB" id="A0A432GWQ3"/>
<name>A0A432GWQ3_9DELT</name>
<feature type="transmembrane region" description="Helical" evidence="1">
    <location>
        <begin position="28"/>
        <end position="49"/>
    </location>
</feature>
<evidence type="ECO:0000313" key="2">
    <source>
        <dbReference type="EMBL" id="RTZ87936.1"/>
    </source>
</evidence>
<reference evidence="2 3" key="1">
    <citation type="submission" date="2018-06" db="EMBL/GenBank/DDBJ databases">
        <title>Combined omics and stable isotope probing to characterize newly discovered Mariana Back-Arc vent microbial communities.</title>
        <authorList>
            <person name="Trembath-Reichert E."/>
            <person name="Huber J.A."/>
        </authorList>
    </citation>
    <scope>NUCLEOTIDE SEQUENCE [LARGE SCALE GENOMIC DNA]</scope>
    <source>
        <strain evidence="2">MAG 151</strain>
    </source>
</reference>
<comment type="caution">
    <text evidence="2">The sequence shown here is derived from an EMBL/GenBank/DDBJ whole genome shotgun (WGS) entry which is preliminary data.</text>
</comment>
<proteinExistence type="predicted"/>
<keyword evidence="1" id="KW-0472">Membrane</keyword>
<protein>
    <submittedName>
        <fullName evidence="2">Uncharacterized protein</fullName>
    </submittedName>
</protein>
<sequence length="134" mass="15220">PVCSVPYIERIVMAIGIEKLNWEKIKSFFWNAIVGAILISIVGFSWWGWVLESTAQLEATQSAEKSVNDRLAKICVYQFGKDPEKDLKLKELKGRSSWNRGDYLKNQGWATMPGEEEPDHGVAEKCVELLMEIS</sequence>
<dbReference type="EMBL" id="QNZH01000257">
    <property type="protein sequence ID" value="RTZ87936.1"/>
    <property type="molecule type" value="Genomic_DNA"/>
</dbReference>
<gene>
    <name evidence="2" type="ORF">DSY93_09465</name>
</gene>
<dbReference type="Proteomes" id="UP000288322">
    <property type="component" value="Unassembled WGS sequence"/>
</dbReference>
<feature type="non-terminal residue" evidence="2">
    <location>
        <position position="1"/>
    </location>
</feature>
<organism evidence="2 3">
    <name type="scientific">SAR324 cluster bacterium</name>
    <dbReference type="NCBI Taxonomy" id="2024889"/>
    <lineage>
        <taxon>Bacteria</taxon>
        <taxon>Deltaproteobacteria</taxon>
        <taxon>SAR324 cluster</taxon>
    </lineage>
</organism>
<accession>A0A432GWQ3</accession>
<evidence type="ECO:0000256" key="1">
    <source>
        <dbReference type="SAM" id="Phobius"/>
    </source>
</evidence>
<keyword evidence="1" id="KW-0812">Transmembrane</keyword>
<keyword evidence="1" id="KW-1133">Transmembrane helix</keyword>